<accession>A0A4V3YWE5</accession>
<dbReference type="Proteomes" id="UP000306236">
    <property type="component" value="Unassembled WGS sequence"/>
</dbReference>
<evidence type="ECO:0000256" key="2">
    <source>
        <dbReference type="ARBA" id="ARBA00023136"/>
    </source>
</evidence>
<dbReference type="Gene3D" id="3.30.1330.60">
    <property type="entry name" value="OmpA-like domain"/>
    <property type="match status" value="1"/>
</dbReference>
<evidence type="ECO:0000256" key="1">
    <source>
        <dbReference type="ARBA" id="ARBA00004442"/>
    </source>
</evidence>
<dbReference type="GO" id="GO:0009279">
    <property type="term" value="C:cell outer membrane"/>
    <property type="evidence" value="ECO:0007669"/>
    <property type="project" value="UniProtKB-SubCell"/>
</dbReference>
<keyword evidence="4" id="KW-0732">Signal</keyword>
<dbReference type="PANTHER" id="PTHR30329:SF20">
    <property type="entry name" value="EXPORTED PROTEIN"/>
    <property type="match status" value="1"/>
</dbReference>
<evidence type="ECO:0000256" key="3">
    <source>
        <dbReference type="PROSITE-ProRule" id="PRU00473"/>
    </source>
</evidence>
<dbReference type="SUPFAM" id="SSF103088">
    <property type="entry name" value="OmpA-like"/>
    <property type="match status" value="1"/>
</dbReference>
<feature type="chain" id="PRO_5020714028" evidence="4">
    <location>
        <begin position="22"/>
        <end position="190"/>
    </location>
</feature>
<dbReference type="CDD" id="cd07185">
    <property type="entry name" value="OmpA_C-like"/>
    <property type="match status" value="1"/>
</dbReference>
<evidence type="ECO:0000313" key="6">
    <source>
        <dbReference type="EMBL" id="THJ31072.1"/>
    </source>
</evidence>
<keyword evidence="2 3" id="KW-0472">Membrane</keyword>
<dbReference type="PRINTS" id="PR01021">
    <property type="entry name" value="OMPADOMAIN"/>
</dbReference>
<evidence type="ECO:0000313" key="7">
    <source>
        <dbReference type="Proteomes" id="UP000306236"/>
    </source>
</evidence>
<organism evidence="6 7">
    <name type="scientific">Lampropedia aestuarii</name>
    <dbReference type="NCBI Taxonomy" id="2562762"/>
    <lineage>
        <taxon>Bacteria</taxon>
        <taxon>Pseudomonadati</taxon>
        <taxon>Pseudomonadota</taxon>
        <taxon>Betaproteobacteria</taxon>
        <taxon>Burkholderiales</taxon>
        <taxon>Comamonadaceae</taxon>
        <taxon>Lampropedia</taxon>
    </lineage>
</organism>
<dbReference type="InterPro" id="IPR006664">
    <property type="entry name" value="OMP_bac"/>
</dbReference>
<evidence type="ECO:0000256" key="4">
    <source>
        <dbReference type="SAM" id="SignalP"/>
    </source>
</evidence>
<feature type="domain" description="OmpA-like" evidence="5">
    <location>
        <begin position="61"/>
        <end position="179"/>
    </location>
</feature>
<evidence type="ECO:0000259" key="5">
    <source>
        <dbReference type="PROSITE" id="PS51123"/>
    </source>
</evidence>
<sequence length="190" mass="20600">MVKMYKLFAVAGMSLSLCACALFEQKPQEAAVAEEVVQTSAVDWQSQIPPSEKYSVVRTDRGLTIRSDAAATFRVGRADLLEQSAGFFDEVAVILNETVPADKQILIAGHTDNVGAKSTNVRLSLKRAEAVMAALSSRGVDASRMQAKGFGFDEPIADNRTKEGQALNRRVEITILGQKASPQCRCMAFE</sequence>
<dbReference type="PROSITE" id="PS51123">
    <property type="entry name" value="OMPA_2"/>
    <property type="match status" value="1"/>
</dbReference>
<keyword evidence="7" id="KW-1185">Reference proteome</keyword>
<comment type="subcellular location">
    <subcellularLocation>
        <location evidence="1">Cell outer membrane</location>
    </subcellularLocation>
</comment>
<dbReference type="InterPro" id="IPR006665">
    <property type="entry name" value="OmpA-like"/>
</dbReference>
<name>A0A4V3YWE5_9BURK</name>
<dbReference type="InterPro" id="IPR036737">
    <property type="entry name" value="OmpA-like_sf"/>
</dbReference>
<gene>
    <name evidence="6" type="ORF">E8K88_16180</name>
</gene>
<dbReference type="AlphaFoldDB" id="A0A4V3YWE5"/>
<dbReference type="PROSITE" id="PS51257">
    <property type="entry name" value="PROKAR_LIPOPROTEIN"/>
    <property type="match status" value="1"/>
</dbReference>
<dbReference type="InterPro" id="IPR050330">
    <property type="entry name" value="Bact_OuterMem_StrucFunc"/>
</dbReference>
<dbReference type="EMBL" id="SSWX01000028">
    <property type="protein sequence ID" value="THJ31072.1"/>
    <property type="molecule type" value="Genomic_DNA"/>
</dbReference>
<proteinExistence type="predicted"/>
<protein>
    <submittedName>
        <fullName evidence="6">OmpA family protein</fullName>
    </submittedName>
</protein>
<dbReference type="OrthoDB" id="9782229at2"/>
<feature type="signal peptide" evidence="4">
    <location>
        <begin position="1"/>
        <end position="21"/>
    </location>
</feature>
<dbReference type="PANTHER" id="PTHR30329">
    <property type="entry name" value="STATOR ELEMENT OF FLAGELLAR MOTOR COMPLEX"/>
    <property type="match status" value="1"/>
</dbReference>
<reference evidence="6 7" key="1">
    <citation type="submission" date="2019-04" db="EMBL/GenBank/DDBJ databases">
        <title>Lampropedia sp YIM MLB12 draf genome.</title>
        <authorList>
            <person name="Wang Y.-X."/>
        </authorList>
    </citation>
    <scope>NUCLEOTIDE SEQUENCE [LARGE SCALE GENOMIC DNA]</scope>
    <source>
        <strain evidence="6 7">YIM MLB12</strain>
    </source>
</reference>
<comment type="caution">
    <text evidence="6">The sequence shown here is derived from an EMBL/GenBank/DDBJ whole genome shotgun (WGS) entry which is preliminary data.</text>
</comment>
<dbReference type="Pfam" id="PF00691">
    <property type="entry name" value="OmpA"/>
    <property type="match status" value="1"/>
</dbReference>